<keyword evidence="2" id="KW-1185">Reference proteome</keyword>
<comment type="caution">
    <text evidence="1">The sequence shown here is derived from an EMBL/GenBank/DDBJ whole genome shotgun (WGS) entry which is preliminary data.</text>
</comment>
<gene>
    <name evidence="1" type="ORF">GCM10010384_47630</name>
</gene>
<name>A0ABQ3A7G9_9ACTN</name>
<organism evidence="1 2">
    <name type="scientific">Streptomyces djakartensis</name>
    <dbReference type="NCBI Taxonomy" id="68193"/>
    <lineage>
        <taxon>Bacteria</taxon>
        <taxon>Bacillati</taxon>
        <taxon>Actinomycetota</taxon>
        <taxon>Actinomycetes</taxon>
        <taxon>Kitasatosporales</taxon>
        <taxon>Streptomycetaceae</taxon>
        <taxon>Streptomyces</taxon>
    </lineage>
</organism>
<sequence length="90" mass="9744">MTIMPTGASDAGCIESYAENPVHWVTVRRPEVVGTGKSTGRGRLADRRRLDAQYLGDSNRRAGRWGARPYTLTAPALRTGKGAVQVCQEA</sequence>
<evidence type="ECO:0000313" key="1">
    <source>
        <dbReference type="EMBL" id="GGY35056.1"/>
    </source>
</evidence>
<dbReference type="RefSeq" id="WP_190200086.1">
    <property type="nucleotide sequence ID" value="NZ_BMWE01000014.1"/>
</dbReference>
<dbReference type="EMBL" id="BMWE01000014">
    <property type="protein sequence ID" value="GGY35056.1"/>
    <property type="molecule type" value="Genomic_DNA"/>
</dbReference>
<reference evidence="2" key="1">
    <citation type="journal article" date="2019" name="Int. J. Syst. Evol. Microbiol.">
        <title>The Global Catalogue of Microorganisms (GCM) 10K type strain sequencing project: providing services to taxonomists for standard genome sequencing and annotation.</title>
        <authorList>
            <consortium name="The Broad Institute Genomics Platform"/>
            <consortium name="The Broad Institute Genome Sequencing Center for Infectious Disease"/>
            <person name="Wu L."/>
            <person name="Ma J."/>
        </authorList>
    </citation>
    <scope>NUCLEOTIDE SEQUENCE [LARGE SCALE GENOMIC DNA]</scope>
    <source>
        <strain evidence="2">JCM 4957</strain>
    </source>
</reference>
<evidence type="ECO:0000313" key="2">
    <source>
        <dbReference type="Proteomes" id="UP000653308"/>
    </source>
</evidence>
<protein>
    <submittedName>
        <fullName evidence="1">Uncharacterized protein</fullName>
    </submittedName>
</protein>
<accession>A0ABQ3A7G9</accession>
<proteinExistence type="predicted"/>
<dbReference type="Proteomes" id="UP000653308">
    <property type="component" value="Unassembled WGS sequence"/>
</dbReference>